<reference evidence="4 5" key="1">
    <citation type="submission" date="2014-08" db="EMBL/GenBank/DDBJ databases">
        <title>Porphyromonas gulae strain:COT-052_OH1451 Genome sequencing.</title>
        <authorList>
            <person name="Wallis C."/>
            <person name="Deusch O."/>
            <person name="O'Flynn C."/>
            <person name="Davis I."/>
            <person name="Jospin G."/>
            <person name="Darling A.E."/>
            <person name="Coil D.A."/>
            <person name="Alexiev A."/>
            <person name="Horsfall A."/>
            <person name="Kirkwood N."/>
            <person name="Harris S."/>
            <person name="Eisen J.A."/>
        </authorList>
    </citation>
    <scope>NUCLEOTIDE SEQUENCE [LARGE SCALE GENOMIC DNA]</scope>
    <source>
        <strain evidence="5">COT-052 OH1451</strain>
    </source>
</reference>
<feature type="region of interest" description="Disordered" evidence="2">
    <location>
        <begin position="130"/>
        <end position="161"/>
    </location>
</feature>
<sequence>MADKPIQFSLTERSLLGKDGQRHKMQVAVPTGRKRIGFRSFCARVAKSTTFNEQEVAAVLNYATGIAKDIVSEGDIVEFGDLGTLSPTFKSKAVPLNEKFRAQEHILAPAVRLTPSKKYFTLTNVTFEQIKSKKENTENPSSDTGGSTPSGPEQGSGSGGL</sequence>
<dbReference type="Pfam" id="PF18291">
    <property type="entry name" value="HU-HIG"/>
    <property type="match status" value="1"/>
</dbReference>
<accession>A0A0A2F2C1</accession>
<protein>
    <submittedName>
        <fullName evidence="4">Histidinol phosphate phosphatase</fullName>
    </submittedName>
</protein>
<dbReference type="AlphaFoldDB" id="A0A0A2F2C1"/>
<evidence type="ECO:0000259" key="3">
    <source>
        <dbReference type="Pfam" id="PF18291"/>
    </source>
</evidence>
<dbReference type="SUPFAM" id="SSF47729">
    <property type="entry name" value="IHF-like DNA-binding proteins"/>
    <property type="match status" value="1"/>
</dbReference>
<dbReference type="GO" id="GO:0003677">
    <property type="term" value="F:DNA binding"/>
    <property type="evidence" value="ECO:0007669"/>
    <property type="project" value="UniProtKB-KW"/>
</dbReference>
<proteinExistence type="predicted"/>
<evidence type="ECO:0000256" key="2">
    <source>
        <dbReference type="SAM" id="MobiDB-lite"/>
    </source>
</evidence>
<evidence type="ECO:0000256" key="1">
    <source>
        <dbReference type="ARBA" id="ARBA00023125"/>
    </source>
</evidence>
<evidence type="ECO:0000313" key="5">
    <source>
        <dbReference type="Proteomes" id="UP000030130"/>
    </source>
</evidence>
<dbReference type="RefSeq" id="WP_039421350.1">
    <property type="nucleotide sequence ID" value="NZ_JRAI01000060.1"/>
</dbReference>
<dbReference type="InterPro" id="IPR041607">
    <property type="entry name" value="HU-HIG"/>
</dbReference>
<feature type="domain" description="HU" evidence="3">
    <location>
        <begin position="6"/>
        <end position="120"/>
    </location>
</feature>
<organism evidence="4 5">
    <name type="scientific">Porphyromonas gulae</name>
    <dbReference type="NCBI Taxonomy" id="111105"/>
    <lineage>
        <taxon>Bacteria</taxon>
        <taxon>Pseudomonadati</taxon>
        <taxon>Bacteroidota</taxon>
        <taxon>Bacteroidia</taxon>
        <taxon>Bacteroidales</taxon>
        <taxon>Porphyromonadaceae</taxon>
        <taxon>Porphyromonas</taxon>
    </lineage>
</organism>
<dbReference type="EMBL" id="JRAI01000060">
    <property type="protein sequence ID" value="KGN85158.1"/>
    <property type="molecule type" value="Genomic_DNA"/>
</dbReference>
<evidence type="ECO:0000313" key="4">
    <source>
        <dbReference type="EMBL" id="KGN85158.1"/>
    </source>
</evidence>
<dbReference type="OrthoDB" id="1070929at2"/>
<gene>
    <name evidence="4" type="ORF">HR08_07020</name>
</gene>
<keyword evidence="1" id="KW-0238">DNA-binding</keyword>
<feature type="compositionally biased region" description="Low complexity" evidence="2">
    <location>
        <begin position="140"/>
        <end position="153"/>
    </location>
</feature>
<dbReference type="Proteomes" id="UP000030130">
    <property type="component" value="Unassembled WGS sequence"/>
</dbReference>
<name>A0A0A2F2C1_9PORP</name>
<dbReference type="InterPro" id="IPR010992">
    <property type="entry name" value="IHF-like_DNA-bd_dom_sf"/>
</dbReference>
<comment type="caution">
    <text evidence="4">The sequence shown here is derived from an EMBL/GenBank/DDBJ whole genome shotgun (WGS) entry which is preliminary data.</text>
</comment>